<reference evidence="5" key="1">
    <citation type="submission" date="2022-05" db="EMBL/GenBank/DDBJ databases">
        <authorList>
            <person name="Sun X."/>
        </authorList>
    </citation>
    <scope>NUCLEOTIDE SEQUENCE</scope>
    <source>
        <strain evidence="5">Ai-910</strain>
    </source>
</reference>
<dbReference type="Proteomes" id="UP001056426">
    <property type="component" value="Chromosome"/>
</dbReference>
<dbReference type="EMBL" id="CP098400">
    <property type="protein sequence ID" value="URW78624.1"/>
    <property type="molecule type" value="Genomic_DNA"/>
</dbReference>
<dbReference type="GO" id="GO:0009307">
    <property type="term" value="P:DNA restriction-modification system"/>
    <property type="evidence" value="ECO:0007669"/>
    <property type="project" value="UniProtKB-KW"/>
</dbReference>
<keyword evidence="5" id="KW-0255">Endonuclease</keyword>
<dbReference type="SUPFAM" id="SSF116734">
    <property type="entry name" value="DNA methylase specificity domain"/>
    <property type="match status" value="1"/>
</dbReference>
<keyword evidence="2" id="KW-0680">Restriction system</keyword>
<keyword evidence="3" id="KW-0238">DNA-binding</keyword>
<dbReference type="InterPro" id="IPR044946">
    <property type="entry name" value="Restrct_endonuc_typeI_TRD_sf"/>
</dbReference>
<dbReference type="KEGG" id="alkq:M9189_07070"/>
<organism evidence="5 6">
    <name type="scientific">Xiashengella succiniciproducens</name>
    <dbReference type="NCBI Taxonomy" id="2949635"/>
    <lineage>
        <taxon>Bacteria</taxon>
        <taxon>Pseudomonadati</taxon>
        <taxon>Bacteroidota</taxon>
        <taxon>Bacteroidia</taxon>
        <taxon>Marinilabiliales</taxon>
        <taxon>Marinilabiliaceae</taxon>
        <taxon>Xiashengella</taxon>
    </lineage>
</organism>
<dbReference type="GO" id="GO:0016787">
    <property type="term" value="F:hydrolase activity"/>
    <property type="evidence" value="ECO:0007669"/>
    <property type="project" value="UniProtKB-KW"/>
</dbReference>
<proteinExistence type="inferred from homology"/>
<keyword evidence="5" id="KW-0378">Hydrolase</keyword>
<evidence type="ECO:0000259" key="4">
    <source>
        <dbReference type="Pfam" id="PF01420"/>
    </source>
</evidence>
<dbReference type="PANTHER" id="PTHR30408">
    <property type="entry name" value="TYPE-1 RESTRICTION ENZYME ECOKI SPECIFICITY PROTEIN"/>
    <property type="match status" value="1"/>
</dbReference>
<evidence type="ECO:0000256" key="3">
    <source>
        <dbReference type="ARBA" id="ARBA00023125"/>
    </source>
</evidence>
<protein>
    <submittedName>
        <fullName evidence="5">Restriction endonuclease subunit S</fullName>
        <ecNumber evidence="5">3.1.21.-</ecNumber>
    </submittedName>
</protein>
<dbReference type="InterPro" id="IPR052021">
    <property type="entry name" value="Type-I_RS_S_subunit"/>
</dbReference>
<evidence type="ECO:0000256" key="1">
    <source>
        <dbReference type="ARBA" id="ARBA00010923"/>
    </source>
</evidence>
<dbReference type="AlphaFoldDB" id="A0A9J6ZMX9"/>
<dbReference type="RefSeq" id="WP_250721988.1">
    <property type="nucleotide sequence ID" value="NZ_CP098400.1"/>
</dbReference>
<keyword evidence="5" id="KW-0540">Nuclease</keyword>
<name>A0A9J6ZMX9_9BACT</name>
<dbReference type="Gene3D" id="3.90.220.20">
    <property type="entry name" value="DNA methylase specificity domains"/>
    <property type="match status" value="1"/>
</dbReference>
<reference evidence="5" key="2">
    <citation type="submission" date="2022-06" db="EMBL/GenBank/DDBJ databases">
        <title>Xiashengella guii gen. nov. sp. nov., a bacterium isolated form anaerobic digestion tank.</title>
        <authorList>
            <person name="Huang H."/>
        </authorList>
    </citation>
    <scope>NUCLEOTIDE SEQUENCE</scope>
    <source>
        <strain evidence="5">Ai-910</strain>
    </source>
</reference>
<dbReference type="PANTHER" id="PTHR30408:SF12">
    <property type="entry name" value="TYPE I RESTRICTION ENZYME MJAVIII SPECIFICITY SUBUNIT"/>
    <property type="match status" value="1"/>
</dbReference>
<evidence type="ECO:0000313" key="6">
    <source>
        <dbReference type="Proteomes" id="UP001056426"/>
    </source>
</evidence>
<dbReference type="EC" id="3.1.21.-" evidence="5"/>
<feature type="domain" description="Type I restriction modification DNA specificity" evidence="4">
    <location>
        <begin position="54"/>
        <end position="159"/>
    </location>
</feature>
<dbReference type="Pfam" id="PF01420">
    <property type="entry name" value="Methylase_S"/>
    <property type="match status" value="1"/>
</dbReference>
<accession>A0A9J6ZMX9</accession>
<evidence type="ECO:0000256" key="2">
    <source>
        <dbReference type="ARBA" id="ARBA00022747"/>
    </source>
</evidence>
<dbReference type="GO" id="GO:0003677">
    <property type="term" value="F:DNA binding"/>
    <property type="evidence" value="ECO:0007669"/>
    <property type="project" value="UniProtKB-KW"/>
</dbReference>
<dbReference type="InterPro" id="IPR000055">
    <property type="entry name" value="Restrct_endonuc_typeI_TRD"/>
</dbReference>
<dbReference type="GO" id="GO:0004519">
    <property type="term" value="F:endonuclease activity"/>
    <property type="evidence" value="ECO:0007669"/>
    <property type="project" value="UniProtKB-KW"/>
</dbReference>
<comment type="similarity">
    <text evidence="1">Belongs to the type-I restriction system S methylase family.</text>
</comment>
<gene>
    <name evidence="5" type="ORF">M9189_07070</name>
</gene>
<sequence length="188" mass="21238">MKTLIKDITNIQTGLFAKPAGIGELVYLQAKHFDEFGHLHSVLHPDLLAEGISEKHLLRDGDVLFAAKGTKNFAAVFENHNEPSVASTSFFVIRLTDNKVLPRFLAWFLNNPTTQTLLKAQAIGTSIPSISKQVLENLEIPVPDIKTQKAIVEISKLRNREKFLKQQIEVLRDKKVNQQILKAINYER</sequence>
<keyword evidence="6" id="KW-1185">Reference proteome</keyword>
<evidence type="ECO:0000313" key="5">
    <source>
        <dbReference type="EMBL" id="URW78624.1"/>
    </source>
</evidence>